<protein>
    <submittedName>
        <fullName evidence="3">VWA domain-containing protein</fullName>
    </submittedName>
</protein>
<comment type="caution">
    <text evidence="3">The sequence shown here is derived from an EMBL/GenBank/DDBJ whole genome shotgun (WGS) entry which is preliminary data.</text>
</comment>
<organism evidence="3 4">
    <name type="scientific">Stappia sediminis</name>
    <dbReference type="NCBI Taxonomy" id="2692190"/>
    <lineage>
        <taxon>Bacteria</taxon>
        <taxon>Pseudomonadati</taxon>
        <taxon>Pseudomonadota</taxon>
        <taxon>Alphaproteobacteria</taxon>
        <taxon>Hyphomicrobiales</taxon>
        <taxon>Stappiaceae</taxon>
        <taxon>Stappia</taxon>
    </lineage>
</organism>
<sequence>MFSKLANDRRGSVAIIFGLTAIVILMAAGFAIDMVRAVQTKAKVQGAVDSAALAANYDANSKSDAEIIASTKKYLESIVDLPDGYEMTSDVTLADGKVIVHANVNLPTYFAKFAGINHLDIGIESETVVGKTSFDVVMVLDNSGSMHGSKLHTLKTAAEDLSERLFEINEKSDKPDRVKIGLVPFTAWVNVGADKRSASWLDREGRSPIHWNGFATRSDGTPDPAEFDSRHFYNGRPSRLTLFDQLKHTDWLGCVMARPVPYDVTDTPASASVPATLYVPEFAPDEPDDNWRFQYRHYDNTWTNDEHGACRDGPDPTDAVDAQERLCKYLDQPKAYGNTYTKGPNYNCKSEPVTALTTSKREVSNAIRDMKANGNTNIHQGIVWGWRVLSPQEPFTGGREIPDENSDEEHKRFMIVMTDGANTYGSANGTHNNTRYEAYGFGTEERLGEGVDQYWEIAEEMDDRTLKACENAKKDGEIDIFTVAFQITDQNTKNMMRRCATRSDMAFSADSNSDLIRVFERIAEEITKLRLSR</sequence>
<dbReference type="Proteomes" id="UP000433101">
    <property type="component" value="Unassembled WGS sequence"/>
</dbReference>
<dbReference type="AlphaFoldDB" id="A0A7X3S8T5"/>
<feature type="domain" description="VWFA" evidence="2">
    <location>
        <begin position="135"/>
        <end position="186"/>
    </location>
</feature>
<name>A0A7X3S8T5_9HYPH</name>
<dbReference type="CDD" id="cd00198">
    <property type="entry name" value="vWFA"/>
    <property type="match status" value="1"/>
</dbReference>
<keyword evidence="4" id="KW-1185">Reference proteome</keyword>
<dbReference type="Gene3D" id="3.40.50.410">
    <property type="entry name" value="von Willebrand factor, type A domain"/>
    <property type="match status" value="1"/>
</dbReference>
<keyword evidence="1" id="KW-0812">Transmembrane</keyword>
<gene>
    <name evidence="3" type="ORF">GR183_14705</name>
</gene>
<dbReference type="InterPro" id="IPR002035">
    <property type="entry name" value="VWF_A"/>
</dbReference>
<reference evidence="3 4" key="1">
    <citation type="submission" date="2019-12" db="EMBL/GenBank/DDBJ databases">
        <authorList>
            <person name="Li M."/>
        </authorList>
    </citation>
    <scope>NUCLEOTIDE SEQUENCE [LARGE SCALE GENOMIC DNA]</scope>
    <source>
        <strain evidence="3 4">GBMRC 2046</strain>
    </source>
</reference>
<dbReference type="PROSITE" id="PS50234">
    <property type="entry name" value="VWFA"/>
    <property type="match status" value="2"/>
</dbReference>
<dbReference type="Pfam" id="PF13400">
    <property type="entry name" value="Tad"/>
    <property type="match status" value="1"/>
</dbReference>
<dbReference type="RefSeq" id="WP_160776415.1">
    <property type="nucleotide sequence ID" value="NZ_WUMV01000007.1"/>
</dbReference>
<dbReference type="InterPro" id="IPR028087">
    <property type="entry name" value="Tad_N"/>
</dbReference>
<accession>A0A7X3S8T5</accession>
<feature type="transmembrane region" description="Helical" evidence="1">
    <location>
        <begin position="12"/>
        <end position="32"/>
    </location>
</feature>
<proteinExistence type="predicted"/>
<feature type="domain" description="VWFA" evidence="2">
    <location>
        <begin position="357"/>
        <end position="522"/>
    </location>
</feature>
<evidence type="ECO:0000259" key="2">
    <source>
        <dbReference type="PROSITE" id="PS50234"/>
    </source>
</evidence>
<evidence type="ECO:0000313" key="4">
    <source>
        <dbReference type="Proteomes" id="UP000433101"/>
    </source>
</evidence>
<keyword evidence="1" id="KW-0472">Membrane</keyword>
<evidence type="ECO:0000313" key="3">
    <source>
        <dbReference type="EMBL" id="MXN66163.1"/>
    </source>
</evidence>
<dbReference type="InterPro" id="IPR036465">
    <property type="entry name" value="vWFA_dom_sf"/>
</dbReference>
<dbReference type="SUPFAM" id="SSF53300">
    <property type="entry name" value="vWA-like"/>
    <property type="match status" value="1"/>
</dbReference>
<dbReference type="EMBL" id="WUMV01000007">
    <property type="protein sequence ID" value="MXN66163.1"/>
    <property type="molecule type" value="Genomic_DNA"/>
</dbReference>
<evidence type="ECO:0000256" key="1">
    <source>
        <dbReference type="SAM" id="Phobius"/>
    </source>
</evidence>
<keyword evidence="1" id="KW-1133">Transmembrane helix</keyword>